<feature type="domain" description="Urate oxidase N-terminal" evidence="3">
    <location>
        <begin position="4"/>
        <end position="297"/>
    </location>
</feature>
<feature type="transmembrane region" description="Helical" evidence="2">
    <location>
        <begin position="114"/>
        <end position="135"/>
    </location>
</feature>
<feature type="transmembrane region" description="Helical" evidence="2">
    <location>
        <begin position="88"/>
        <end position="108"/>
    </location>
</feature>
<dbReference type="Pfam" id="PF06181">
    <property type="entry name" value="Urate_ox_N"/>
    <property type="match status" value="1"/>
</dbReference>
<dbReference type="InterPro" id="IPR010389">
    <property type="entry name" value="Urate_ox_N"/>
</dbReference>
<dbReference type="InterPro" id="IPR036909">
    <property type="entry name" value="Cyt_c-like_dom_sf"/>
</dbReference>
<proteinExistence type="predicted"/>
<evidence type="ECO:0000259" key="3">
    <source>
        <dbReference type="Pfam" id="PF06181"/>
    </source>
</evidence>
<feature type="transmembrane region" description="Helical" evidence="2">
    <location>
        <begin position="252"/>
        <end position="269"/>
    </location>
</feature>
<feature type="transmembrane region" description="Helical" evidence="2">
    <location>
        <begin position="281"/>
        <end position="298"/>
    </location>
</feature>
<keyword evidence="2" id="KW-0472">Membrane</keyword>
<evidence type="ECO:0000313" key="4">
    <source>
        <dbReference type="EMBL" id="AMJ78216.1"/>
    </source>
</evidence>
<evidence type="ECO:0000256" key="2">
    <source>
        <dbReference type="SAM" id="Phobius"/>
    </source>
</evidence>
<feature type="transmembrane region" description="Helical" evidence="2">
    <location>
        <begin position="12"/>
        <end position="32"/>
    </location>
</feature>
<sequence>MPWLDWLSLFVRWFHVIAGVAWIGASFYFIWLDNNLRTPPKWKQDKGIKGDLWAIHGGGFYEVAKYAYGPEKMPETLHWFKWEAYTTWLSGFALLIIVYYFGASAYLIDPSVNAMTPTMAISLGLGLIFGGLALYELACRSPLAKYPLMFGICLVALICAVSYLSTQWFSGRGAYIHVGALIGTIMAGNVFFNIMPNQRKMVAAVADKQDIDPSWGAGAKLRSLHNNYFTLPLLFIMISNHYPMTYQHPQNYLVLIAIMVAAAWIRHFFNLRHVGTTKPSILVSGAIAMMAIALWVSWPQTSSAPVPVHTEAAAPSSKTTQVANKTDDATSIDENSAAQVSTSVTNERVANLIATHCVSCHSRTPTDDIFKVAPLGVVLDSWQDIERFAPQLVRRTTVTKDMPFLNKTNMTEEERQEIAQWFAQRQ</sequence>
<dbReference type="EMBL" id="CP013928">
    <property type="protein sequence ID" value="AMJ78216.1"/>
    <property type="molecule type" value="Genomic_DNA"/>
</dbReference>
<dbReference type="RefSeq" id="WP_015066854.1">
    <property type="nucleotide sequence ID" value="NZ_CP013928.1"/>
</dbReference>
<dbReference type="SUPFAM" id="SSF46626">
    <property type="entry name" value="Cytochrome c"/>
    <property type="match status" value="1"/>
</dbReference>
<organism evidence="4 5">
    <name type="scientific">Alteromonas mediterranea</name>
    <dbReference type="NCBI Taxonomy" id="314275"/>
    <lineage>
        <taxon>Bacteria</taxon>
        <taxon>Pseudomonadati</taxon>
        <taxon>Pseudomonadota</taxon>
        <taxon>Gammaproteobacteria</taxon>
        <taxon>Alteromonadales</taxon>
        <taxon>Alteromonadaceae</taxon>
        <taxon>Alteromonas/Salinimonas group</taxon>
        <taxon>Alteromonas</taxon>
    </lineage>
</organism>
<accession>A0AAC9AD84</accession>
<keyword evidence="2" id="KW-1133">Transmembrane helix</keyword>
<keyword evidence="2" id="KW-0812">Transmembrane</keyword>
<protein>
    <recommendedName>
        <fullName evidence="3">Urate oxidase N-terminal domain-containing protein</fullName>
    </recommendedName>
</protein>
<evidence type="ECO:0000313" key="5">
    <source>
        <dbReference type="Proteomes" id="UP000061468"/>
    </source>
</evidence>
<dbReference type="Proteomes" id="UP000061468">
    <property type="component" value="Chromosome"/>
</dbReference>
<dbReference type="GO" id="GO:0020037">
    <property type="term" value="F:heme binding"/>
    <property type="evidence" value="ECO:0007669"/>
    <property type="project" value="InterPro"/>
</dbReference>
<feature type="transmembrane region" description="Helical" evidence="2">
    <location>
        <begin position="147"/>
        <end position="168"/>
    </location>
</feature>
<feature type="region of interest" description="Disordered" evidence="1">
    <location>
        <begin position="307"/>
        <end position="329"/>
    </location>
</feature>
<reference evidence="4 5" key="1">
    <citation type="submission" date="2015-12" db="EMBL/GenBank/DDBJ databases">
        <title>Intraspecies pangenome expansion in the marine bacterium Alteromonas.</title>
        <authorList>
            <person name="Lopez-Perez M."/>
            <person name="Rodriguez-Valera F."/>
        </authorList>
    </citation>
    <scope>NUCLEOTIDE SEQUENCE [LARGE SCALE GENOMIC DNA]</scope>
    <source>
        <strain evidence="4 5">UM8</strain>
    </source>
</reference>
<evidence type="ECO:0000256" key="1">
    <source>
        <dbReference type="SAM" id="MobiDB-lite"/>
    </source>
</evidence>
<gene>
    <name evidence="4" type="ORF">AV942_07910</name>
</gene>
<feature type="transmembrane region" description="Helical" evidence="2">
    <location>
        <begin position="174"/>
        <end position="192"/>
    </location>
</feature>
<dbReference type="AlphaFoldDB" id="A0AAC9AD84"/>
<name>A0AAC9AD84_9ALTE</name>
<dbReference type="GO" id="GO:0009055">
    <property type="term" value="F:electron transfer activity"/>
    <property type="evidence" value="ECO:0007669"/>
    <property type="project" value="InterPro"/>
</dbReference>